<dbReference type="GO" id="GO:0003992">
    <property type="term" value="F:N2-acetyl-L-ornithine:2-oxoglutarate 5-aminotransferase activity"/>
    <property type="evidence" value="ECO:0007669"/>
    <property type="project" value="UniProtKB-EC"/>
</dbReference>
<dbReference type="GO" id="GO:0042802">
    <property type="term" value="F:identical protein binding"/>
    <property type="evidence" value="ECO:0007669"/>
    <property type="project" value="TreeGrafter"/>
</dbReference>
<protein>
    <recommendedName>
        <fullName evidence="5">acetylornithine transaminase</fullName>
        <ecNumber evidence="5">2.6.1.11</ecNumber>
    </recommendedName>
</protein>
<dbReference type="KEGG" id="ota:OT_ostta14g03050"/>
<dbReference type="InterPro" id="IPR005814">
    <property type="entry name" value="Aminotrans_3"/>
</dbReference>
<dbReference type="STRING" id="70448.A0A096PC22"/>
<dbReference type="GeneID" id="9837821"/>
<organism evidence="11 12">
    <name type="scientific">Ostreococcus tauri</name>
    <name type="common">Marine green alga</name>
    <dbReference type="NCBI Taxonomy" id="70448"/>
    <lineage>
        <taxon>Eukaryota</taxon>
        <taxon>Viridiplantae</taxon>
        <taxon>Chlorophyta</taxon>
        <taxon>Mamiellophyceae</taxon>
        <taxon>Mamiellales</taxon>
        <taxon>Bathycoccaceae</taxon>
        <taxon>Ostreococcus</taxon>
    </lineage>
</organism>
<dbReference type="AlphaFoldDB" id="A0A096PC22"/>
<dbReference type="InterPro" id="IPR015422">
    <property type="entry name" value="PyrdxlP-dep_Trfase_small"/>
</dbReference>
<dbReference type="GO" id="GO:0006526">
    <property type="term" value="P:L-arginine biosynthetic process"/>
    <property type="evidence" value="ECO:0007669"/>
    <property type="project" value="UniProtKB-UniPathway"/>
</dbReference>
<dbReference type="FunCoup" id="A0A096PC22">
    <property type="interactions" value="978"/>
</dbReference>
<dbReference type="InterPro" id="IPR050103">
    <property type="entry name" value="Class-III_PLP-dep_AT"/>
</dbReference>
<dbReference type="PANTHER" id="PTHR11986">
    <property type="entry name" value="AMINOTRANSFERASE CLASS III"/>
    <property type="match status" value="1"/>
</dbReference>
<dbReference type="InParanoid" id="A0A096PC22"/>
<dbReference type="GO" id="GO:0030170">
    <property type="term" value="F:pyridoxal phosphate binding"/>
    <property type="evidence" value="ECO:0007669"/>
    <property type="project" value="InterPro"/>
</dbReference>
<comment type="subcellular location">
    <subcellularLocation>
        <location evidence="2">Mitochondrion</location>
    </subcellularLocation>
</comment>
<keyword evidence="6" id="KW-0032">Aminotransferase</keyword>
<evidence type="ECO:0000256" key="1">
    <source>
        <dbReference type="ARBA" id="ARBA00001933"/>
    </source>
</evidence>
<dbReference type="UniPathway" id="UPA00068">
    <property type="reaction ID" value="UER00109"/>
</dbReference>
<dbReference type="HAMAP" id="MF_01107">
    <property type="entry name" value="ArgD_aminotrans_3"/>
    <property type="match status" value="1"/>
</dbReference>
<dbReference type="InterPro" id="IPR015424">
    <property type="entry name" value="PyrdxlP-dep_Trfase"/>
</dbReference>
<reference evidence="11 12" key="2">
    <citation type="journal article" date="2014" name="BMC Genomics">
        <title>An improved genome of the model marine alga Ostreococcus tauri unfolds by assessing Illumina de novo assemblies.</title>
        <authorList>
            <person name="Blanc-Mathieu R."/>
            <person name="Verhelst B."/>
            <person name="Derelle E."/>
            <person name="Rombauts S."/>
            <person name="Bouget F.Y."/>
            <person name="Carre I."/>
            <person name="Chateau A."/>
            <person name="Eyre-Walker A."/>
            <person name="Grimsley N."/>
            <person name="Moreau H."/>
            <person name="Piegu B."/>
            <person name="Rivals E."/>
            <person name="Schackwitz W."/>
            <person name="Van de Peer Y."/>
            <person name="Piganeau G."/>
        </authorList>
    </citation>
    <scope>NUCLEOTIDE SEQUENCE [LARGE SCALE GENOMIC DNA]</scope>
    <source>
        <strain evidence="12">OTTH 0595 / CCAP 157/2 / RCC745</strain>
    </source>
</reference>
<reference evidence="12" key="1">
    <citation type="journal article" date="2006" name="Proc. Natl. Acad. Sci. U.S.A.">
        <title>Genome analysis of the smallest free-living eukaryote Ostreococcus tauri unveils many unique features.</title>
        <authorList>
            <person name="Derelle E."/>
            <person name="Ferraz C."/>
            <person name="Rombauts S."/>
            <person name="Rouze P."/>
            <person name="Worden A.Z."/>
            <person name="Robbens S."/>
            <person name="Partensky F."/>
            <person name="Degroeve S."/>
            <person name="Echeynie S."/>
            <person name="Cooke R."/>
            <person name="Saeys Y."/>
            <person name="Wuyts J."/>
            <person name="Jabbari K."/>
            <person name="Bowler C."/>
            <person name="Panaud O."/>
            <person name="Piegu B."/>
            <person name="Ball S.G."/>
            <person name="Ral J.-P."/>
            <person name="Bouget F.-Y."/>
            <person name="Piganeau G."/>
            <person name="De Baets B."/>
            <person name="Picard A."/>
            <person name="Delseny M."/>
            <person name="Demaille J."/>
            <person name="Van de Peer Y."/>
            <person name="Moreau H."/>
        </authorList>
    </citation>
    <scope>NUCLEOTIDE SEQUENCE [LARGE SCALE GENOMIC DNA]</scope>
    <source>
        <strain evidence="12">OTTH 0595 / CCAP 157/2 / RCC745</strain>
    </source>
</reference>
<dbReference type="Gene3D" id="3.40.640.10">
    <property type="entry name" value="Type I PLP-dependent aspartate aminotransferase-like (Major domain)"/>
    <property type="match status" value="1"/>
</dbReference>
<dbReference type="RefSeq" id="XP_022841404.1">
    <property type="nucleotide sequence ID" value="XM_022982639.1"/>
</dbReference>
<dbReference type="InterPro" id="IPR049704">
    <property type="entry name" value="Aminotrans_3_PPA_site"/>
</dbReference>
<dbReference type="EC" id="2.6.1.11" evidence="5"/>
<comment type="caution">
    <text evidence="11">The sequence shown here is derived from an EMBL/GenBank/DDBJ whole genome shotgun (WGS) entry which is preliminary data.</text>
</comment>
<dbReference type="GO" id="GO:0009570">
    <property type="term" value="C:chloroplast stroma"/>
    <property type="evidence" value="ECO:0007669"/>
    <property type="project" value="TreeGrafter"/>
</dbReference>
<keyword evidence="7" id="KW-0028">Amino-acid biosynthesis</keyword>
<proteinExistence type="inferred from homology"/>
<evidence type="ECO:0000256" key="2">
    <source>
        <dbReference type="ARBA" id="ARBA00004173"/>
    </source>
</evidence>
<dbReference type="EMBL" id="CAID01000014">
    <property type="protein sequence ID" value="CEG02202.1"/>
    <property type="molecule type" value="Genomic_DNA"/>
</dbReference>
<name>A0A096PC22_OSTTA</name>
<evidence type="ECO:0000256" key="8">
    <source>
        <dbReference type="ARBA" id="ARBA00022679"/>
    </source>
</evidence>
<evidence type="ECO:0000313" key="12">
    <source>
        <dbReference type="Proteomes" id="UP000009170"/>
    </source>
</evidence>
<comment type="similarity">
    <text evidence="4 10">Belongs to the class-III pyridoxal-phosphate-dependent aminotransferase family.</text>
</comment>
<dbReference type="Pfam" id="PF00202">
    <property type="entry name" value="Aminotran_3"/>
    <property type="match status" value="1"/>
</dbReference>
<sequence>MTRQTRAFDDDDATTMMPTTTRTRTRTMAITTTARAAARGGRAPRHRARVGTRRRRCVEPVRAFLGGLFGGSSATNVDADAVRKNERECVLQTYGRGETEVMVRGKGCKLWDAEGREFLDFTAGIAVNCLGHSDEGVARAMSAQARTLVHTSNLYHTEPMSTLARKLSSTSFADKVFFCNSGTEANEGALKFARKYAKSRAQANGKSVEDAAYETVSFENGFHGRTMGALSLTWKEGYRAPFAPGLPGNTFTPYGDLEAAKNVIVKGKTCAVFIEPVQGEGGIYPADAEFLRGLRKLCDEADALLVYDEVQCGLGRTGKLWGHQMVQDAEPDILTVAKPLANGLPIGAVLMKDKVASVMAPGDHGSTFAGGPLVCAVANEVFDRVSTPAFLQNVADRGNELKSSLAEKLKGHPHLVEVRGAGLLVGVQFDVPAAPLVKACRDAGLLVITAGKGNILRLVPPLIVTSAECQKAVDVIARCAFDSLK</sequence>
<dbReference type="FunFam" id="3.40.640.10:FF:000004">
    <property type="entry name" value="Acetylornithine aminotransferase"/>
    <property type="match status" value="1"/>
</dbReference>
<comment type="pathway">
    <text evidence="3">Amino-acid biosynthesis; L-arginine biosynthesis; N(2)-acetyl-L-ornithine from L-glutamate: step 4/4.</text>
</comment>
<comment type="cofactor">
    <cofactor evidence="1">
        <name>pyridoxal 5'-phosphate</name>
        <dbReference type="ChEBI" id="CHEBI:597326"/>
    </cofactor>
</comment>
<accession>A0A096PC22</accession>
<evidence type="ECO:0000256" key="9">
    <source>
        <dbReference type="ARBA" id="ARBA00022898"/>
    </source>
</evidence>
<keyword evidence="8 11" id="KW-0808">Transferase</keyword>
<dbReference type="OrthoDB" id="5419315at2759"/>
<evidence type="ECO:0000256" key="3">
    <source>
        <dbReference type="ARBA" id="ARBA00005024"/>
    </source>
</evidence>
<dbReference type="CDD" id="cd00610">
    <property type="entry name" value="OAT_like"/>
    <property type="match status" value="1"/>
</dbReference>
<dbReference type="NCBIfam" id="TIGR00707">
    <property type="entry name" value="argD"/>
    <property type="match status" value="1"/>
</dbReference>
<dbReference type="Gene3D" id="3.90.1150.10">
    <property type="entry name" value="Aspartate Aminotransferase, domain 1"/>
    <property type="match status" value="1"/>
</dbReference>
<evidence type="ECO:0000256" key="10">
    <source>
        <dbReference type="RuleBase" id="RU003560"/>
    </source>
</evidence>
<dbReference type="GO" id="GO:0005739">
    <property type="term" value="C:mitochondrion"/>
    <property type="evidence" value="ECO:0007669"/>
    <property type="project" value="UniProtKB-SubCell"/>
</dbReference>
<keyword evidence="9 10" id="KW-0663">Pyridoxal phosphate</keyword>
<dbReference type="InterPro" id="IPR015421">
    <property type="entry name" value="PyrdxlP-dep_Trfase_major"/>
</dbReference>
<dbReference type="SUPFAM" id="SSF53383">
    <property type="entry name" value="PLP-dependent transferases"/>
    <property type="match status" value="1"/>
</dbReference>
<dbReference type="PROSITE" id="PS00600">
    <property type="entry name" value="AA_TRANSFER_CLASS_3"/>
    <property type="match status" value="1"/>
</dbReference>
<evidence type="ECO:0000256" key="6">
    <source>
        <dbReference type="ARBA" id="ARBA00022576"/>
    </source>
</evidence>
<gene>
    <name evidence="11" type="ORF">OT_ostta14g03050</name>
</gene>
<evidence type="ECO:0000256" key="4">
    <source>
        <dbReference type="ARBA" id="ARBA00008954"/>
    </source>
</evidence>
<dbReference type="NCBIfam" id="NF002325">
    <property type="entry name" value="PRK01278.1"/>
    <property type="match status" value="1"/>
</dbReference>
<evidence type="ECO:0000256" key="7">
    <source>
        <dbReference type="ARBA" id="ARBA00022605"/>
    </source>
</evidence>
<dbReference type="InterPro" id="IPR004636">
    <property type="entry name" value="AcOrn/SuccOrn_fam"/>
</dbReference>
<dbReference type="PANTHER" id="PTHR11986:SF79">
    <property type="entry name" value="ACETYLORNITHINE AMINOTRANSFERASE, MITOCHONDRIAL"/>
    <property type="match status" value="1"/>
</dbReference>
<evidence type="ECO:0000256" key="5">
    <source>
        <dbReference type="ARBA" id="ARBA00012919"/>
    </source>
</evidence>
<dbReference type="Proteomes" id="UP000009170">
    <property type="component" value="Unassembled WGS sequence"/>
</dbReference>
<keyword evidence="12" id="KW-1185">Reference proteome</keyword>
<evidence type="ECO:0000313" key="11">
    <source>
        <dbReference type="EMBL" id="CEG02202.1"/>
    </source>
</evidence>